<sequence length="544" mass="57549">MTDFESEKFYHDLRQKLEGYGSAPPETVWAGIREQVPIRKRRRRPALLLLLAAMVVVSLTVGTKQWKPFFTSGSAPVATGELGTAGERTSRTTVPATGPRTGAGLGTAPPATTATTTATAPAATETAARGALSATTSPSLAAPAATSRSVGTLARAGTGPADRSRIGITPPEAAASKRRNRRLSASEATGTPDATASAAYAATSPAARPSRRKAALSSGLLASSAATRRAARLSTRNGSGEPAAYPAAARQAKGTFRSRTIASQPVVAGSEAAEAADLETSSVSTRRRGRLPKISNAPLALRTVRPAALSVEEPEVEHARRAPRKRLSKRELRLRNWSGQLLFGSGVTYRALGGAPTQLEQLERPSLGFNGQATATYALSRQLSVSAGLGYAEYATSLNYQLKKTASENLVETKFRDVYRFFTIPVQAQLTLGGNPRWRYGVLGGGALGILAGAQTTEGSACNCRQTNWATSTKESPFTRTNLLFTGGAFASYQFALGQWFTIRPQGQVFLNSLTTPTSGRAARRPWSLGLQAGYSWDLDPRKH</sequence>
<reference evidence="4 5" key="1">
    <citation type="submission" date="2019-04" db="EMBL/GenBank/DDBJ databases">
        <authorList>
            <person name="Feng G."/>
            <person name="Zhang J."/>
            <person name="Zhu H."/>
        </authorList>
    </citation>
    <scope>NUCLEOTIDE SEQUENCE [LARGE SCALE GENOMIC DNA]</scope>
    <source>
        <strain evidence="4 5">9PBR-1</strain>
    </source>
</reference>
<organism evidence="4 5">
    <name type="scientific">Hymenobacter metallicola</name>
    <dbReference type="NCBI Taxonomy" id="2563114"/>
    <lineage>
        <taxon>Bacteria</taxon>
        <taxon>Pseudomonadati</taxon>
        <taxon>Bacteroidota</taxon>
        <taxon>Cytophagia</taxon>
        <taxon>Cytophagales</taxon>
        <taxon>Hymenobacteraceae</taxon>
        <taxon>Hymenobacter</taxon>
    </lineage>
</organism>
<evidence type="ECO:0000313" key="4">
    <source>
        <dbReference type="EMBL" id="TGE29202.1"/>
    </source>
</evidence>
<accession>A0A4Z0QKF6</accession>
<dbReference type="RefSeq" id="WP_135393405.1">
    <property type="nucleotide sequence ID" value="NZ_SRMB01000001.1"/>
</dbReference>
<name>A0A4Z0QKF6_9BACT</name>
<keyword evidence="5" id="KW-1185">Reference proteome</keyword>
<dbReference type="OrthoDB" id="863638at2"/>
<feature type="compositionally biased region" description="Low complexity" evidence="1">
    <location>
        <begin position="95"/>
        <end position="147"/>
    </location>
</feature>
<feature type="region of interest" description="Disordered" evidence="1">
    <location>
        <begin position="73"/>
        <end position="253"/>
    </location>
</feature>
<comment type="caution">
    <text evidence="4">The sequence shown here is derived from an EMBL/GenBank/DDBJ whole genome shotgun (WGS) entry which is preliminary data.</text>
</comment>
<feature type="transmembrane region" description="Helical" evidence="2">
    <location>
        <begin position="46"/>
        <end position="66"/>
    </location>
</feature>
<dbReference type="AlphaFoldDB" id="A0A4Z0QKF6"/>
<feature type="compositionally biased region" description="Low complexity" evidence="1">
    <location>
        <begin position="191"/>
        <end position="208"/>
    </location>
</feature>
<dbReference type="InterPro" id="IPR025665">
    <property type="entry name" value="Beta-barrel_OMP_2"/>
</dbReference>
<dbReference type="Pfam" id="PF13568">
    <property type="entry name" value="OMP_b-brl_2"/>
    <property type="match status" value="1"/>
</dbReference>
<feature type="compositionally biased region" description="Low complexity" evidence="1">
    <location>
        <begin position="243"/>
        <end position="252"/>
    </location>
</feature>
<dbReference type="Proteomes" id="UP000298471">
    <property type="component" value="Unassembled WGS sequence"/>
</dbReference>
<proteinExistence type="predicted"/>
<feature type="compositionally biased region" description="Low complexity" evidence="1">
    <location>
        <begin position="215"/>
        <end position="236"/>
    </location>
</feature>
<keyword evidence="2" id="KW-1133">Transmembrane helix</keyword>
<evidence type="ECO:0000256" key="2">
    <source>
        <dbReference type="SAM" id="Phobius"/>
    </source>
</evidence>
<keyword evidence="2" id="KW-0812">Transmembrane</keyword>
<gene>
    <name evidence="4" type="ORF">E5K02_07045</name>
</gene>
<keyword evidence="2" id="KW-0472">Membrane</keyword>
<dbReference type="EMBL" id="SRMB01000001">
    <property type="protein sequence ID" value="TGE29202.1"/>
    <property type="molecule type" value="Genomic_DNA"/>
</dbReference>
<evidence type="ECO:0000256" key="1">
    <source>
        <dbReference type="SAM" id="MobiDB-lite"/>
    </source>
</evidence>
<evidence type="ECO:0000313" key="5">
    <source>
        <dbReference type="Proteomes" id="UP000298471"/>
    </source>
</evidence>
<evidence type="ECO:0000259" key="3">
    <source>
        <dbReference type="Pfam" id="PF13568"/>
    </source>
</evidence>
<protein>
    <recommendedName>
        <fullName evidence="3">Outer membrane protein beta-barrel domain-containing protein</fullName>
    </recommendedName>
</protein>
<feature type="domain" description="Outer membrane protein beta-barrel" evidence="3">
    <location>
        <begin position="359"/>
        <end position="488"/>
    </location>
</feature>